<dbReference type="AlphaFoldDB" id="A0A812BKA0"/>
<feature type="transmembrane region" description="Helical" evidence="8">
    <location>
        <begin position="509"/>
        <end position="532"/>
    </location>
</feature>
<feature type="coiled-coil region" evidence="6">
    <location>
        <begin position="311"/>
        <end position="338"/>
    </location>
</feature>
<feature type="compositionally biased region" description="Basic and acidic residues" evidence="7">
    <location>
        <begin position="701"/>
        <end position="713"/>
    </location>
</feature>
<feature type="region of interest" description="Disordered" evidence="7">
    <location>
        <begin position="663"/>
        <end position="723"/>
    </location>
</feature>
<feature type="region of interest" description="Disordered" evidence="7">
    <location>
        <begin position="147"/>
        <end position="179"/>
    </location>
</feature>
<feature type="transmembrane region" description="Helical" evidence="8">
    <location>
        <begin position="60"/>
        <end position="80"/>
    </location>
</feature>
<feature type="transmembrane region" description="Helical" evidence="8">
    <location>
        <begin position="92"/>
        <end position="111"/>
    </location>
</feature>
<gene>
    <name evidence="9" type="ORF">SPHA_19222</name>
</gene>
<dbReference type="PANTHER" id="PTHR21355:SF0">
    <property type="entry name" value="G-PROTEIN COUPLED RECEPTOR-ASSOCIATED PROTEIN LMBRD2"/>
    <property type="match status" value="1"/>
</dbReference>
<feature type="transmembrane region" description="Helical" evidence="8">
    <location>
        <begin position="609"/>
        <end position="628"/>
    </location>
</feature>
<dbReference type="EMBL" id="CAHIKZ030000698">
    <property type="protein sequence ID" value="CAE1234044.1"/>
    <property type="molecule type" value="Genomic_DNA"/>
</dbReference>
<feature type="compositionally biased region" description="Polar residues" evidence="7">
    <location>
        <begin position="682"/>
        <end position="692"/>
    </location>
</feature>
<keyword evidence="4 8" id="KW-1133">Transmembrane helix</keyword>
<evidence type="ECO:0000256" key="1">
    <source>
        <dbReference type="ARBA" id="ARBA00004141"/>
    </source>
</evidence>
<evidence type="ECO:0000256" key="3">
    <source>
        <dbReference type="ARBA" id="ARBA00022692"/>
    </source>
</evidence>
<feature type="transmembrane region" description="Helical" evidence="8">
    <location>
        <begin position="244"/>
        <end position="263"/>
    </location>
</feature>
<feature type="transmembrane region" description="Helical" evidence="8">
    <location>
        <begin position="283"/>
        <end position="301"/>
    </location>
</feature>
<feature type="transmembrane region" description="Helical" evidence="8">
    <location>
        <begin position="467"/>
        <end position="489"/>
    </location>
</feature>
<feature type="compositionally biased region" description="Polar residues" evidence="7">
    <location>
        <begin position="743"/>
        <end position="756"/>
    </location>
</feature>
<reference evidence="9" key="1">
    <citation type="submission" date="2021-01" db="EMBL/GenBank/DDBJ databases">
        <authorList>
            <person name="Li R."/>
            <person name="Bekaert M."/>
        </authorList>
    </citation>
    <scope>NUCLEOTIDE SEQUENCE</scope>
    <source>
        <strain evidence="9">Farmed</strain>
    </source>
</reference>
<dbReference type="InterPro" id="IPR051584">
    <property type="entry name" value="GPCR-associated_LMBR1"/>
</dbReference>
<evidence type="ECO:0000256" key="7">
    <source>
        <dbReference type="SAM" id="MobiDB-lite"/>
    </source>
</evidence>
<dbReference type="GO" id="GO:0016020">
    <property type="term" value="C:membrane"/>
    <property type="evidence" value="ECO:0007669"/>
    <property type="project" value="UniProtKB-SubCell"/>
</dbReference>
<sequence length="773" mass="88282">MTNKMLTMTHSGRLATIRTDENITNVHAAVWKSLCLLSFIKGSPLSSLSLSSRTCFTNTMSAGPLTVEIICTFILAVLLIHRYGDWRKQHVLVTLATFVAWYFSLMIIFILPLDVSSTFYRQCLQDRQKVIITTTIAYQNVSRTTVDNVSSSSSTSPSSFLPSSASEQQPSTDKKFSVETPAPIPDCEPPFSHVPDYVLPALWHVVYWTSQALTWLILPLMQSYSNAGDFSVAGKCKSALIENAIYYGTYLLIFGVCLIYVAARPDLHIDADKIKIIGVTASNTWGLFLLVLLLGYGLVEVPRTVWNSSKRAKLSTEKSEAEEALEDVLEEIKRASESIRYNHPLRRNIDTILQKCPENFRRSVRPNVDDYEDYDSPMDTPTERTLVRLHKRVIRASQIYQRTHCQWNMLMEKVFALEEVADNESNPDREFKHYSSTDSVRVLLSKVYTPTVEWYWKCLFRPWVMKGLAVVLVVMSFMVVWSECLFFVKKPVLSLFAVFINIAKLNYDYVYIEMASILTIGFLCFCAYYTVFQIRILNYYYIAPHHQTNEYSLIFTGMMLCRLTPPMCLNFLGLIHLDSHIIHESNLQETAYTTIMGHMDVISIVSDGFNIYFPIAIVLLCICTYFSLGSRILHFLGFQQFVGDDDMTQELIDEGKELIRREKRRRERKADGEARRKMWNEQFGNGKSTATDSPRRGKVPRSPDENDRTELLRQAEPVDYMGDTTTDSLDDYMNMGLSAATGYQSQHVSQAPSRYSSVGRMGHKPPKGIFDDV</sequence>
<comment type="similarity">
    <text evidence="2">Belongs to the LIMR family.</text>
</comment>
<keyword evidence="3 8" id="KW-0812">Transmembrane</keyword>
<keyword evidence="5 8" id="KW-0472">Membrane</keyword>
<keyword evidence="6" id="KW-0175">Coiled coil</keyword>
<evidence type="ECO:0000256" key="8">
    <source>
        <dbReference type="SAM" id="Phobius"/>
    </source>
</evidence>
<comment type="subcellular location">
    <subcellularLocation>
        <location evidence="1">Membrane</location>
        <topology evidence="1">Multi-pass membrane protein</topology>
    </subcellularLocation>
</comment>
<comment type="caution">
    <text evidence="9">The sequence shown here is derived from an EMBL/GenBank/DDBJ whole genome shotgun (WGS) entry which is preliminary data.</text>
</comment>
<keyword evidence="10" id="KW-1185">Reference proteome</keyword>
<evidence type="ECO:0000256" key="4">
    <source>
        <dbReference type="ARBA" id="ARBA00022989"/>
    </source>
</evidence>
<accession>A0A812BKA0</accession>
<organism evidence="9 10">
    <name type="scientific">Acanthosepion pharaonis</name>
    <name type="common">Pharaoh cuttlefish</name>
    <name type="synonym">Sepia pharaonis</name>
    <dbReference type="NCBI Taxonomy" id="158019"/>
    <lineage>
        <taxon>Eukaryota</taxon>
        <taxon>Metazoa</taxon>
        <taxon>Spiralia</taxon>
        <taxon>Lophotrochozoa</taxon>
        <taxon>Mollusca</taxon>
        <taxon>Cephalopoda</taxon>
        <taxon>Coleoidea</taxon>
        <taxon>Decapodiformes</taxon>
        <taxon>Sepiida</taxon>
        <taxon>Sepiina</taxon>
        <taxon>Sepiidae</taxon>
        <taxon>Acanthosepion</taxon>
    </lineage>
</organism>
<name>A0A812BKA0_ACAPH</name>
<evidence type="ECO:0000256" key="2">
    <source>
        <dbReference type="ARBA" id="ARBA00010487"/>
    </source>
</evidence>
<dbReference type="InterPro" id="IPR006876">
    <property type="entry name" value="LMBR1-like_membr_prot"/>
</dbReference>
<dbReference type="PANTHER" id="PTHR21355">
    <property type="entry name" value="G-PROTEIN COUPLED RECEPTOR-ASSOCIATED PROTEIN LMBRD2"/>
    <property type="match status" value="1"/>
</dbReference>
<proteinExistence type="inferred from homology"/>
<feature type="region of interest" description="Disordered" evidence="7">
    <location>
        <begin position="743"/>
        <end position="773"/>
    </location>
</feature>
<feature type="compositionally biased region" description="Low complexity" evidence="7">
    <location>
        <begin position="150"/>
        <end position="166"/>
    </location>
</feature>
<dbReference type="Proteomes" id="UP000597762">
    <property type="component" value="Unassembled WGS sequence"/>
</dbReference>
<evidence type="ECO:0000313" key="9">
    <source>
        <dbReference type="EMBL" id="CAE1234044.1"/>
    </source>
</evidence>
<feature type="compositionally biased region" description="Basic and acidic residues" evidence="7">
    <location>
        <begin position="668"/>
        <end position="679"/>
    </location>
</feature>
<dbReference type="OrthoDB" id="203099at2759"/>
<protein>
    <submittedName>
        <fullName evidence="9">LMBR1 domain-containing protein 2 homolog,LMBR1 domain-containing protein 2,LMBR1 domain-containing protein 2-B</fullName>
    </submittedName>
</protein>
<evidence type="ECO:0000256" key="5">
    <source>
        <dbReference type="ARBA" id="ARBA00023136"/>
    </source>
</evidence>
<evidence type="ECO:0000256" key="6">
    <source>
        <dbReference type="SAM" id="Coils"/>
    </source>
</evidence>
<dbReference type="Pfam" id="PF04791">
    <property type="entry name" value="LMBR1"/>
    <property type="match status" value="1"/>
</dbReference>
<evidence type="ECO:0000313" key="10">
    <source>
        <dbReference type="Proteomes" id="UP000597762"/>
    </source>
</evidence>